<sequence length="163" mass="19001">MLVDVGWNFGENGSLQDGFWPQTNYGTKYQVPTPDGDQDNRIPQQIQREIDEELQTRDEIFISDAAEQKLVNFVSLIDIKKDMMLLLRPSEDVKCQDCLWVCKSMDAMCRDETFDTMNKVLIQWWHGSSKASIIDKYSQCIKRDGAWEIDPRYTRTHWVATDA</sequence>
<dbReference type="Proteomes" id="UP001605036">
    <property type="component" value="Unassembled WGS sequence"/>
</dbReference>
<keyword evidence="2" id="KW-1185">Reference proteome</keyword>
<proteinExistence type="predicted"/>
<protein>
    <submittedName>
        <fullName evidence="1">Uncharacterized protein</fullName>
    </submittedName>
</protein>
<organism evidence="1 2">
    <name type="scientific">Riccia fluitans</name>
    <dbReference type="NCBI Taxonomy" id="41844"/>
    <lineage>
        <taxon>Eukaryota</taxon>
        <taxon>Viridiplantae</taxon>
        <taxon>Streptophyta</taxon>
        <taxon>Embryophyta</taxon>
        <taxon>Marchantiophyta</taxon>
        <taxon>Marchantiopsida</taxon>
        <taxon>Marchantiidae</taxon>
        <taxon>Marchantiales</taxon>
        <taxon>Ricciaceae</taxon>
        <taxon>Riccia</taxon>
    </lineage>
</organism>
<comment type="caution">
    <text evidence="1">The sequence shown here is derived from an EMBL/GenBank/DDBJ whole genome shotgun (WGS) entry which is preliminary data.</text>
</comment>
<accession>A0ABD1YX41</accession>
<dbReference type="EMBL" id="JBHFFA010000003">
    <property type="protein sequence ID" value="KAL2635093.1"/>
    <property type="molecule type" value="Genomic_DNA"/>
</dbReference>
<evidence type="ECO:0000313" key="1">
    <source>
        <dbReference type="EMBL" id="KAL2635093.1"/>
    </source>
</evidence>
<dbReference type="AlphaFoldDB" id="A0ABD1YX41"/>
<reference evidence="1 2" key="1">
    <citation type="submission" date="2024-09" db="EMBL/GenBank/DDBJ databases">
        <title>Chromosome-scale assembly of Riccia fluitans.</title>
        <authorList>
            <person name="Paukszto L."/>
            <person name="Sawicki J."/>
            <person name="Karawczyk K."/>
            <person name="Piernik-Szablinska J."/>
            <person name="Szczecinska M."/>
            <person name="Mazdziarz M."/>
        </authorList>
    </citation>
    <scope>NUCLEOTIDE SEQUENCE [LARGE SCALE GENOMIC DNA]</scope>
    <source>
        <strain evidence="1">Rf_01</strain>
        <tissue evidence="1">Aerial parts of the thallus</tissue>
    </source>
</reference>
<name>A0ABD1YX41_9MARC</name>
<gene>
    <name evidence="1" type="ORF">R1flu_006572</name>
</gene>
<evidence type="ECO:0000313" key="2">
    <source>
        <dbReference type="Proteomes" id="UP001605036"/>
    </source>
</evidence>